<comment type="similarity">
    <text evidence="1">Belongs to the metallo-beta-lactamase superfamily. Class-B beta-lactamase family.</text>
</comment>
<dbReference type="GO" id="GO:0016787">
    <property type="term" value="F:hydrolase activity"/>
    <property type="evidence" value="ECO:0007669"/>
    <property type="project" value="UniProtKB-KW"/>
</dbReference>
<dbReference type="InterPro" id="IPR050855">
    <property type="entry name" value="NDM-1-like"/>
</dbReference>
<dbReference type="PANTHER" id="PTHR42951:SF4">
    <property type="entry name" value="ACYL-COENZYME A THIOESTERASE MBLAC2"/>
    <property type="match status" value="1"/>
</dbReference>
<dbReference type="NCBIfam" id="TIGR04559">
    <property type="entry name" value="SoxH_rel_PQQ_2"/>
    <property type="match status" value="1"/>
</dbReference>
<dbReference type="GO" id="GO:0017001">
    <property type="term" value="P:antibiotic catabolic process"/>
    <property type="evidence" value="ECO:0007669"/>
    <property type="project" value="UniProtKB-ARBA"/>
</dbReference>
<feature type="domain" description="Metallo-beta-lactamase" evidence="3">
    <location>
        <begin position="94"/>
        <end position="277"/>
    </location>
</feature>
<accession>A0A1G5EMQ7</accession>
<feature type="chain" id="PRO_5011694800" evidence="2">
    <location>
        <begin position="19"/>
        <end position="351"/>
    </location>
</feature>
<dbReference type="EMBL" id="FMVT01000003">
    <property type="protein sequence ID" value="SCY28259.1"/>
    <property type="molecule type" value="Genomic_DNA"/>
</dbReference>
<dbReference type="Gene3D" id="3.60.15.10">
    <property type="entry name" value="Ribonuclease Z/Hydroxyacylglutathione hydrolase-like"/>
    <property type="match status" value="1"/>
</dbReference>
<dbReference type="RefSeq" id="WP_090741170.1">
    <property type="nucleotide sequence ID" value="NZ_FMVT01000003.1"/>
</dbReference>
<dbReference type="InterPro" id="IPR001279">
    <property type="entry name" value="Metallo-B-lactamas"/>
</dbReference>
<evidence type="ECO:0000256" key="1">
    <source>
        <dbReference type="ARBA" id="ARBA00005250"/>
    </source>
</evidence>
<evidence type="ECO:0000259" key="3">
    <source>
        <dbReference type="SMART" id="SM00849"/>
    </source>
</evidence>
<dbReference type="Proteomes" id="UP000199502">
    <property type="component" value="Unassembled WGS sequence"/>
</dbReference>
<dbReference type="STRING" id="336292.SAMN05660710_01151"/>
<feature type="signal peptide" evidence="2">
    <location>
        <begin position="1"/>
        <end position="18"/>
    </location>
</feature>
<keyword evidence="5" id="KW-1185">Reference proteome</keyword>
<gene>
    <name evidence="4" type="ORF">SAMN05660710_01151</name>
</gene>
<protein>
    <submittedName>
        <fullName evidence="4">Quinoprotein relay system zinc metallohydrolase 2</fullName>
    </submittedName>
</protein>
<dbReference type="AlphaFoldDB" id="A0A1G5EMQ7"/>
<keyword evidence="2" id="KW-0732">Signal</keyword>
<sequence length="351" mass="36933">MFHLIVTVCLAASSQSCAPVLLPEGDAGDLANCEAGAARIAEGWMEGRTDLRAAGAACTANADLPAAPLQEIAPGVHVQLGEPVQMEQSANGRIANLGLVIGETVVVIDAGVSRAEGQALYVALRRLTDRPVSHLVLTHLHPDHIFGAGVFAEAGAEIVVHAALPDALAVRGPIYLENVQQLYPPAEWIGTEVPVPDRLVAGTERLELGGRALILTAHPLAHSESDLTAHDTGADVLFAGDLVFRQLAPVVDGSLPGWLDWLAAPPRPQPRLIVPGHGPVAEGWDQAVAPQRHFLEALAASVRQQIAAAVPMSLAVEAVADALSPLSGDWNDFDATIRRNATAAYKELEWE</sequence>
<keyword evidence="4" id="KW-0378">Hydrolase</keyword>
<proteinExistence type="inferred from homology"/>
<dbReference type="InterPro" id="IPR036866">
    <property type="entry name" value="RibonucZ/Hydroxyglut_hydro"/>
</dbReference>
<organism evidence="4 5">
    <name type="scientific">Paracoccus tibetensis</name>
    <dbReference type="NCBI Taxonomy" id="336292"/>
    <lineage>
        <taxon>Bacteria</taxon>
        <taxon>Pseudomonadati</taxon>
        <taxon>Pseudomonadota</taxon>
        <taxon>Alphaproteobacteria</taxon>
        <taxon>Rhodobacterales</taxon>
        <taxon>Paracoccaceae</taxon>
        <taxon>Paracoccus</taxon>
    </lineage>
</organism>
<dbReference type="CDD" id="cd16282">
    <property type="entry name" value="metallo-hydrolase-like_MBL-fold"/>
    <property type="match status" value="1"/>
</dbReference>
<dbReference type="OrthoDB" id="420651at2"/>
<dbReference type="PANTHER" id="PTHR42951">
    <property type="entry name" value="METALLO-BETA-LACTAMASE DOMAIN-CONTAINING"/>
    <property type="match status" value="1"/>
</dbReference>
<dbReference type="SUPFAM" id="SSF56281">
    <property type="entry name" value="Metallo-hydrolase/oxidoreductase"/>
    <property type="match status" value="1"/>
</dbReference>
<name>A0A1G5EMQ7_9RHOB</name>
<dbReference type="SMART" id="SM00849">
    <property type="entry name" value="Lactamase_B"/>
    <property type="match status" value="1"/>
</dbReference>
<evidence type="ECO:0000256" key="2">
    <source>
        <dbReference type="SAM" id="SignalP"/>
    </source>
</evidence>
<evidence type="ECO:0000313" key="4">
    <source>
        <dbReference type="EMBL" id="SCY28259.1"/>
    </source>
</evidence>
<reference evidence="4 5" key="1">
    <citation type="submission" date="2016-10" db="EMBL/GenBank/DDBJ databases">
        <authorList>
            <person name="de Groot N.N."/>
        </authorList>
    </citation>
    <scope>NUCLEOTIDE SEQUENCE [LARGE SCALE GENOMIC DNA]</scope>
    <source>
        <strain evidence="4 5">CGMCC 1.8925</strain>
    </source>
</reference>
<dbReference type="InterPro" id="IPR030829">
    <property type="entry name" value="SoxH-rel_PQQ_2"/>
</dbReference>
<dbReference type="Pfam" id="PF00753">
    <property type="entry name" value="Lactamase_B"/>
    <property type="match status" value="1"/>
</dbReference>
<evidence type="ECO:0000313" key="5">
    <source>
        <dbReference type="Proteomes" id="UP000199502"/>
    </source>
</evidence>